<gene>
    <name evidence="1" type="ORF">EM308_08360</name>
</gene>
<reference evidence="1 2" key="1">
    <citation type="submission" date="2016-10" db="EMBL/GenBank/DDBJ databases">
        <title>Flavobacterium gilvum sp. nov., isolated from stream water.</title>
        <authorList>
            <person name="Shin S.-K."/>
            <person name="Cho Y.-J."/>
            <person name="Yi H."/>
        </authorList>
    </citation>
    <scope>NUCLEOTIDE SEQUENCE [LARGE SCALE GENOMIC DNA]</scope>
    <source>
        <strain evidence="1 2">EM1308</strain>
    </source>
</reference>
<evidence type="ECO:0008006" key="3">
    <source>
        <dbReference type="Google" id="ProtNLM"/>
    </source>
</evidence>
<dbReference type="Proteomes" id="UP000175968">
    <property type="component" value="Chromosome"/>
</dbReference>
<keyword evidence="2" id="KW-1185">Reference proteome</keyword>
<protein>
    <recommendedName>
        <fullName evidence="3">Terminase large subunit gp17-like C-terminal domain-containing protein</fullName>
    </recommendedName>
</protein>
<accession>A0AAC9I4J5</accession>
<evidence type="ECO:0000313" key="1">
    <source>
        <dbReference type="EMBL" id="AOW09510.1"/>
    </source>
</evidence>
<dbReference type="AlphaFoldDB" id="A0AAC9I4J5"/>
<name>A0AAC9I4J5_9FLAO</name>
<dbReference type="EMBL" id="CP017479">
    <property type="protein sequence ID" value="AOW09510.1"/>
    <property type="molecule type" value="Genomic_DNA"/>
</dbReference>
<dbReference type="KEGG" id="fgl:EM308_08360"/>
<dbReference type="RefSeq" id="WP_035635592.1">
    <property type="nucleotide sequence ID" value="NZ_CP017479.1"/>
</dbReference>
<sequence length="515" mass="59519">MAKRVTDKEYLEAWREFCENMDNATPIDLNETHSAKIKRKNHLEKNPEEWFKYYFPMYYTSEPADFHIKATKRVLANAEWYEVRSWSRELSKSGRTMMETLYLGIADIPVELKVDTILLVSDSLDNAERLLLPYKGTLESNNRIINDYGVQKKIGGWESTEFTTRKGLSFRGIGAGQSPRGTRNKAKRPNLILIDDIDTDELCRNIERVKERIKWIEQALIPTRSISCGLRIIACGNIIAKYCCITEMGKKADKWEVINIRDKSGKSSWPQKNSEDAIDRVLSLISYESYQKEYFNNPMDGGDTFKEIQFGKCPQLRHCDSVVIYADPAPSNKDKTSACSKAIAIIAKKGLDFFIYKAWVDQMSNANFCEYLFEAHDTCKRAGVDPIYVWIENNSLQDPFYEQVILPHIYRIGDERKTFLPIRPDDRKKPEKYARIEGTLEPLNRLGHLIFNVMEESNKHMERMVAQFTGFNRKAKLMDGPDCVEGGVWIINEIQITTATGAIETFERKKSKHRM</sequence>
<proteinExistence type="predicted"/>
<evidence type="ECO:0000313" key="2">
    <source>
        <dbReference type="Proteomes" id="UP000175968"/>
    </source>
</evidence>
<organism evidence="1 2">
    <name type="scientific">Flavobacterium gilvum</name>
    <dbReference type="NCBI Taxonomy" id="1492737"/>
    <lineage>
        <taxon>Bacteria</taxon>
        <taxon>Pseudomonadati</taxon>
        <taxon>Bacteroidota</taxon>
        <taxon>Flavobacteriia</taxon>
        <taxon>Flavobacteriales</taxon>
        <taxon>Flavobacteriaceae</taxon>
        <taxon>Flavobacterium</taxon>
    </lineage>
</organism>